<dbReference type="InterPro" id="IPR029045">
    <property type="entry name" value="ClpP/crotonase-like_dom_sf"/>
</dbReference>
<keyword evidence="14" id="KW-1185">Reference proteome</keyword>
<evidence type="ECO:0000256" key="3">
    <source>
        <dbReference type="ARBA" id="ARBA00022832"/>
    </source>
</evidence>
<dbReference type="GO" id="GO:0016509">
    <property type="term" value="F:long-chain (3S)-3-hydroxyacyl-CoA dehydrogenase (NAD+) activity"/>
    <property type="evidence" value="ECO:0007669"/>
    <property type="project" value="TreeGrafter"/>
</dbReference>
<evidence type="ECO:0000256" key="9">
    <source>
        <dbReference type="ARBA" id="ARBA00023268"/>
    </source>
</evidence>
<dbReference type="Pfam" id="PF00725">
    <property type="entry name" value="3HCDH"/>
    <property type="match status" value="1"/>
</dbReference>
<keyword evidence="4" id="KW-0442">Lipid degradation</keyword>
<organism evidence="13 14">
    <name type="scientific">Roseovarius faecimaris</name>
    <dbReference type="NCBI Taxonomy" id="2494550"/>
    <lineage>
        <taxon>Bacteria</taxon>
        <taxon>Pseudomonadati</taxon>
        <taxon>Pseudomonadota</taxon>
        <taxon>Alphaproteobacteria</taxon>
        <taxon>Rhodobacterales</taxon>
        <taxon>Roseobacteraceae</taxon>
        <taxon>Roseovarius</taxon>
    </lineage>
</organism>
<comment type="pathway">
    <text evidence="1">Lipid metabolism; fatty acid beta-oxidation.</text>
</comment>
<dbReference type="SUPFAM" id="SSF51735">
    <property type="entry name" value="NAD(P)-binding Rossmann-fold domains"/>
    <property type="match status" value="1"/>
</dbReference>
<evidence type="ECO:0000256" key="5">
    <source>
        <dbReference type="ARBA" id="ARBA00023002"/>
    </source>
</evidence>
<evidence type="ECO:0000313" key="14">
    <source>
        <dbReference type="Proteomes" id="UP000428330"/>
    </source>
</evidence>
<dbReference type="SUPFAM" id="SSF48179">
    <property type="entry name" value="6-phosphogluconate dehydrogenase C-terminal domain-like"/>
    <property type="match status" value="2"/>
</dbReference>
<dbReference type="InterPro" id="IPR008927">
    <property type="entry name" value="6-PGluconate_DH-like_C_sf"/>
</dbReference>
<keyword evidence="5" id="KW-0560">Oxidoreductase</keyword>
<dbReference type="InterPro" id="IPR036291">
    <property type="entry name" value="NAD(P)-bd_dom_sf"/>
</dbReference>
<sequence length="731" mass="78299">MTDFTMKTDADGVATITWDTVGKSMNVMNQQGFLDLDALIDQALADDAIKGVIITSGKEGSFAGGMDLNIIAKMKEAAGDNPAKGLMDGLMATHAILRKIERGGMDDKNKGGKPIVAALPGTALGIGLEIPLACHRIIAADNPKAKIGLPEIMVGIFPGMGGTARLTRKLGAMGASPFLLEGKLSDPKKAMAGGLIDEVVPADELLSKAKEWILSEPKFVKPWDEKGYKIPGGAPYHPAGFMTFVGASAMVNGKTQGAFPAAKALLSAVYEGALVPFDTALKIEARWFTNVLMNPSSSAMIRSLFINKEALEKGANRPQVPDQTVKKVGVMGAGMMGAGIALVSAMAGMEVVLIDQKQEAADKGKSYTADYMDKGIKRKKATEEKKEATLARITATTDYAALEGCDLIIEAVFEDPGVKAEVTQNVLKHVGPDCIFATNTSTLPISELAKASDKPEQFIGIHFFSPVEKMMLVEIIKGEKTGPVAVAKALDYVRQIRKTPIVVNDARFFYCNRCIIPYINEGLRMVAEGVAPALIDNAARQLGFPVGPLQLVDETSIDLGAKIARATKAAMGDAYPDAAVDEVIFWMEGLGRLGRKSKAGFFDYDENGKRLGYWDGLEAQYPRAEAQPDLTEVQHRLMFAQVLEAVRALEENVLEDIREGDVGAILAWGFAPWSGGPFSWLDIIGTPYAAERCDQLAAAHGPRFATPALLREMADEGDSFYARFGGEAKAA</sequence>
<dbReference type="UniPathway" id="UPA00659"/>
<evidence type="ECO:0000256" key="1">
    <source>
        <dbReference type="ARBA" id="ARBA00005005"/>
    </source>
</evidence>
<dbReference type="Gene3D" id="3.40.50.720">
    <property type="entry name" value="NAD(P)-binding Rossmann-like Domain"/>
    <property type="match status" value="1"/>
</dbReference>
<comment type="similarity">
    <text evidence="2">In the central section; belongs to the 3-hydroxyacyl-CoA dehydrogenase family.</text>
</comment>
<feature type="domain" description="3-hydroxyacyl-CoA dehydrogenase C-terminal" evidence="11">
    <location>
        <begin position="509"/>
        <end position="604"/>
    </location>
</feature>
<dbReference type="InterPro" id="IPR006176">
    <property type="entry name" value="3-OHacyl-CoA_DH_NAD-bd"/>
</dbReference>
<keyword evidence="3" id="KW-0276">Fatty acid metabolism</keyword>
<accession>A0A6I6IPZ8</accession>
<evidence type="ECO:0000259" key="12">
    <source>
        <dbReference type="Pfam" id="PF02737"/>
    </source>
</evidence>
<dbReference type="Pfam" id="PF00378">
    <property type="entry name" value="ECH_1"/>
    <property type="match status" value="1"/>
</dbReference>
<reference evidence="14" key="1">
    <citation type="submission" date="2018-12" db="EMBL/GenBank/DDBJ databases">
        <title>Complete genome sequence of Roseovarius sp. MME-070.</title>
        <authorList>
            <person name="Nam Y.-D."/>
            <person name="Kang J."/>
            <person name="Chung W.-H."/>
            <person name="Park Y.S."/>
        </authorList>
    </citation>
    <scope>NUCLEOTIDE SEQUENCE [LARGE SCALE GENOMIC DNA]</scope>
    <source>
        <strain evidence="14">MME-070</strain>
    </source>
</reference>
<gene>
    <name evidence="13" type="ORF">EI983_06270</name>
</gene>
<dbReference type="PANTHER" id="PTHR43612">
    <property type="entry name" value="TRIFUNCTIONAL ENZYME SUBUNIT ALPHA"/>
    <property type="match status" value="1"/>
</dbReference>
<evidence type="ECO:0000256" key="6">
    <source>
        <dbReference type="ARBA" id="ARBA00023027"/>
    </source>
</evidence>
<dbReference type="Pfam" id="PF02737">
    <property type="entry name" value="3HCDH_N"/>
    <property type="match status" value="1"/>
</dbReference>
<evidence type="ECO:0000256" key="8">
    <source>
        <dbReference type="ARBA" id="ARBA00023239"/>
    </source>
</evidence>
<dbReference type="Gene3D" id="1.10.1040.50">
    <property type="match status" value="1"/>
</dbReference>
<dbReference type="InterPro" id="IPR001753">
    <property type="entry name" value="Enoyl-CoA_hydra/iso"/>
</dbReference>
<dbReference type="GO" id="GO:0004300">
    <property type="term" value="F:enoyl-CoA hydratase activity"/>
    <property type="evidence" value="ECO:0007669"/>
    <property type="project" value="TreeGrafter"/>
</dbReference>
<keyword evidence="6" id="KW-0520">NAD</keyword>
<evidence type="ECO:0000259" key="11">
    <source>
        <dbReference type="Pfam" id="PF00725"/>
    </source>
</evidence>
<dbReference type="AlphaFoldDB" id="A0A6I6IPZ8"/>
<keyword evidence="8" id="KW-0456">Lyase</keyword>
<evidence type="ECO:0000313" key="13">
    <source>
        <dbReference type="EMBL" id="QGX97901.1"/>
    </source>
</evidence>
<dbReference type="InterPro" id="IPR006108">
    <property type="entry name" value="3HC_DH_C"/>
</dbReference>
<dbReference type="FunFam" id="3.40.50.720:FF:000009">
    <property type="entry name" value="Fatty oxidation complex, alpha subunit"/>
    <property type="match status" value="1"/>
</dbReference>
<evidence type="ECO:0000256" key="7">
    <source>
        <dbReference type="ARBA" id="ARBA00023098"/>
    </source>
</evidence>
<dbReference type="PANTHER" id="PTHR43612:SF3">
    <property type="entry name" value="TRIFUNCTIONAL ENZYME SUBUNIT ALPHA, MITOCHONDRIAL"/>
    <property type="match status" value="1"/>
</dbReference>
<dbReference type="OrthoDB" id="9771883at2"/>
<dbReference type="RefSeq" id="WP_157706536.1">
    <property type="nucleotide sequence ID" value="NZ_CP034348.1"/>
</dbReference>
<dbReference type="GO" id="GO:0070403">
    <property type="term" value="F:NAD+ binding"/>
    <property type="evidence" value="ECO:0007669"/>
    <property type="project" value="InterPro"/>
</dbReference>
<dbReference type="EMBL" id="CP034348">
    <property type="protein sequence ID" value="QGX97901.1"/>
    <property type="molecule type" value="Genomic_DNA"/>
</dbReference>
<dbReference type="Proteomes" id="UP000428330">
    <property type="component" value="Chromosome"/>
</dbReference>
<dbReference type="GO" id="GO:0006635">
    <property type="term" value="P:fatty acid beta-oxidation"/>
    <property type="evidence" value="ECO:0007669"/>
    <property type="project" value="UniProtKB-UniPathway"/>
</dbReference>
<proteinExistence type="inferred from homology"/>
<evidence type="ECO:0000256" key="10">
    <source>
        <dbReference type="ARBA" id="ARBA00049556"/>
    </source>
</evidence>
<keyword evidence="9" id="KW-0511">Multifunctional enzyme</keyword>
<protein>
    <submittedName>
        <fullName evidence="13">3-hydroxyacyl-CoA dehydrogenase</fullName>
    </submittedName>
</protein>
<dbReference type="SUPFAM" id="SSF52096">
    <property type="entry name" value="ClpP/crotonase"/>
    <property type="match status" value="1"/>
</dbReference>
<comment type="catalytic activity">
    <reaction evidence="10">
        <text>a (3S)-3-hydroxyacyl-CoA + NAD(+) = a 3-oxoacyl-CoA + NADH + H(+)</text>
        <dbReference type="Rhea" id="RHEA:22432"/>
        <dbReference type="ChEBI" id="CHEBI:15378"/>
        <dbReference type="ChEBI" id="CHEBI:57318"/>
        <dbReference type="ChEBI" id="CHEBI:57540"/>
        <dbReference type="ChEBI" id="CHEBI:57945"/>
        <dbReference type="ChEBI" id="CHEBI:90726"/>
        <dbReference type="EC" id="1.1.1.35"/>
    </reaction>
</comment>
<keyword evidence="7" id="KW-0443">Lipid metabolism</keyword>
<evidence type="ECO:0000256" key="2">
    <source>
        <dbReference type="ARBA" id="ARBA00007005"/>
    </source>
</evidence>
<dbReference type="InterPro" id="IPR050136">
    <property type="entry name" value="FA_oxidation_alpha_subunit"/>
</dbReference>
<dbReference type="Gene3D" id="3.90.226.10">
    <property type="entry name" value="2-enoyl-CoA Hydratase, Chain A, domain 1"/>
    <property type="match status" value="1"/>
</dbReference>
<dbReference type="CDD" id="cd06558">
    <property type="entry name" value="crotonase-like"/>
    <property type="match status" value="1"/>
</dbReference>
<evidence type="ECO:0000256" key="4">
    <source>
        <dbReference type="ARBA" id="ARBA00022963"/>
    </source>
</evidence>
<feature type="domain" description="3-hydroxyacyl-CoA dehydrogenase NAD binding" evidence="12">
    <location>
        <begin position="327"/>
        <end position="505"/>
    </location>
</feature>
<name>A0A6I6IPZ8_9RHOB</name>
<dbReference type="KEGG" id="rom:EI983_06270"/>